<organism evidence="2">
    <name type="scientific">Anopheles braziliensis</name>
    <dbReference type="NCBI Taxonomy" id="58242"/>
    <lineage>
        <taxon>Eukaryota</taxon>
        <taxon>Metazoa</taxon>
        <taxon>Ecdysozoa</taxon>
        <taxon>Arthropoda</taxon>
        <taxon>Hexapoda</taxon>
        <taxon>Insecta</taxon>
        <taxon>Pterygota</taxon>
        <taxon>Neoptera</taxon>
        <taxon>Endopterygota</taxon>
        <taxon>Diptera</taxon>
        <taxon>Nematocera</taxon>
        <taxon>Culicoidea</taxon>
        <taxon>Culicidae</taxon>
        <taxon>Anophelinae</taxon>
        <taxon>Anopheles</taxon>
    </lineage>
</organism>
<name>A0A2M3ZUL7_9DIPT</name>
<keyword evidence="1" id="KW-0732">Signal</keyword>
<dbReference type="AlphaFoldDB" id="A0A2M3ZUL7"/>
<reference evidence="2" key="1">
    <citation type="submission" date="2018-01" db="EMBL/GenBank/DDBJ databases">
        <title>An insight into the sialome of Amazonian anophelines.</title>
        <authorList>
            <person name="Ribeiro J.M."/>
            <person name="Scarpassa V."/>
            <person name="Calvo E."/>
        </authorList>
    </citation>
    <scope>NUCLEOTIDE SEQUENCE</scope>
    <source>
        <tissue evidence="2">Salivary glands</tissue>
    </source>
</reference>
<dbReference type="EMBL" id="GGFM01011441">
    <property type="protein sequence ID" value="MBW32192.1"/>
    <property type="molecule type" value="Transcribed_RNA"/>
</dbReference>
<feature type="chain" id="PRO_5014707962" evidence="1">
    <location>
        <begin position="19"/>
        <end position="66"/>
    </location>
</feature>
<sequence length="66" mass="8021">MRPRLWSLLLHPPCSVFALSIHCSLDQSLAYPRKRSCVLCCRQLHHHHRMHSEWHRWSTCRYRNAD</sequence>
<accession>A0A2M3ZUL7</accession>
<proteinExistence type="predicted"/>
<evidence type="ECO:0000313" key="2">
    <source>
        <dbReference type="EMBL" id="MBW32192.1"/>
    </source>
</evidence>
<feature type="signal peptide" evidence="1">
    <location>
        <begin position="1"/>
        <end position="18"/>
    </location>
</feature>
<protein>
    <submittedName>
        <fullName evidence="2">Putative secreted peptide</fullName>
    </submittedName>
</protein>
<evidence type="ECO:0000256" key="1">
    <source>
        <dbReference type="SAM" id="SignalP"/>
    </source>
</evidence>